<sequence>MNRFFFFTRFWIGKTCFIKGVFRFRHNTRDTGITSDIHCSADHIQ</sequence>
<dbReference type="AlphaFoldDB" id="A0A655PPR7"/>
<evidence type="ECO:0000313" key="2">
    <source>
        <dbReference type="Proteomes" id="UP000044806"/>
    </source>
</evidence>
<evidence type="ECO:0000313" key="1">
    <source>
        <dbReference type="EMBL" id="CSA22957.1"/>
    </source>
</evidence>
<dbReference type="EMBL" id="CWOW01000004">
    <property type="protein sequence ID" value="CSA22957.1"/>
    <property type="molecule type" value="Genomic_DNA"/>
</dbReference>
<dbReference type="Proteomes" id="UP000044806">
    <property type="component" value="Unassembled WGS sequence"/>
</dbReference>
<organism evidence="1 2">
    <name type="scientific">Vibrio cholerae</name>
    <dbReference type="NCBI Taxonomy" id="666"/>
    <lineage>
        <taxon>Bacteria</taxon>
        <taxon>Pseudomonadati</taxon>
        <taxon>Pseudomonadota</taxon>
        <taxon>Gammaproteobacteria</taxon>
        <taxon>Vibrionales</taxon>
        <taxon>Vibrionaceae</taxon>
        <taxon>Vibrio</taxon>
    </lineage>
</organism>
<name>A0A655PPR7_VIBCL</name>
<gene>
    <name evidence="1" type="ORF">ERS013165_01067</name>
</gene>
<reference evidence="1 2" key="1">
    <citation type="submission" date="2015-07" db="EMBL/GenBank/DDBJ databases">
        <authorList>
            <consortium name="Pathogen Informatics"/>
        </authorList>
    </citation>
    <scope>NUCLEOTIDE SEQUENCE [LARGE SCALE GENOMIC DNA]</scope>
    <source>
        <strain evidence="1 2">A51</strain>
    </source>
</reference>
<protein>
    <submittedName>
        <fullName evidence="1">Uncharacterized protein</fullName>
    </submittedName>
</protein>
<proteinExistence type="predicted"/>
<accession>A0A655PPR7</accession>